<dbReference type="GO" id="GO:0004674">
    <property type="term" value="F:protein serine/threonine kinase activity"/>
    <property type="evidence" value="ECO:0007669"/>
    <property type="project" value="UniProtKB-KW"/>
</dbReference>
<keyword evidence="7" id="KW-1133">Transmembrane helix</keyword>
<sequence>MHRSGEMGRVVGVPERRTSGRSGRRFLQRRCAHASFVEGQDPLSLNLHDFVVLALFFPGAFLHDFWCLRPKKSSKRRTIIIIFVTITVSLVLSLCTCIFLRVRTATKKLDQSKFADAEDPVAIESAESLQFDFGTISVATDDFSEANKLGHGGFGSVYRGKLSNGQEIAVKRLSMDSDKEI</sequence>
<evidence type="ECO:0000256" key="5">
    <source>
        <dbReference type="ARBA" id="ARBA00022840"/>
    </source>
</evidence>
<keyword evidence="5 6" id="KW-0067">ATP-binding</keyword>
<dbReference type="PANTHER" id="PTHR27002">
    <property type="entry name" value="RECEPTOR-LIKE SERINE/THREONINE-PROTEIN KINASE SD1-8"/>
    <property type="match status" value="1"/>
</dbReference>
<dbReference type="GO" id="GO:0005524">
    <property type="term" value="F:ATP binding"/>
    <property type="evidence" value="ECO:0007669"/>
    <property type="project" value="UniProtKB-UniRule"/>
</dbReference>
<name>A0AAW1YLL3_RUBAR</name>
<protein>
    <recommendedName>
        <fullName evidence="8">Protein kinase domain-containing protein</fullName>
    </recommendedName>
</protein>
<organism evidence="9 10">
    <name type="scientific">Rubus argutus</name>
    <name type="common">Southern blackberry</name>
    <dbReference type="NCBI Taxonomy" id="59490"/>
    <lineage>
        <taxon>Eukaryota</taxon>
        <taxon>Viridiplantae</taxon>
        <taxon>Streptophyta</taxon>
        <taxon>Embryophyta</taxon>
        <taxon>Tracheophyta</taxon>
        <taxon>Spermatophyta</taxon>
        <taxon>Magnoliopsida</taxon>
        <taxon>eudicotyledons</taxon>
        <taxon>Gunneridae</taxon>
        <taxon>Pentapetalae</taxon>
        <taxon>rosids</taxon>
        <taxon>fabids</taxon>
        <taxon>Rosales</taxon>
        <taxon>Rosaceae</taxon>
        <taxon>Rosoideae</taxon>
        <taxon>Rosoideae incertae sedis</taxon>
        <taxon>Rubus</taxon>
    </lineage>
</organism>
<evidence type="ECO:0000256" key="1">
    <source>
        <dbReference type="ARBA" id="ARBA00022527"/>
    </source>
</evidence>
<evidence type="ECO:0000259" key="8">
    <source>
        <dbReference type="PROSITE" id="PS50011"/>
    </source>
</evidence>
<keyword evidence="7" id="KW-0812">Transmembrane</keyword>
<dbReference type="PROSITE" id="PS50011">
    <property type="entry name" value="PROTEIN_KINASE_DOM"/>
    <property type="match status" value="1"/>
</dbReference>
<evidence type="ECO:0000256" key="6">
    <source>
        <dbReference type="PROSITE-ProRule" id="PRU10141"/>
    </source>
</evidence>
<evidence type="ECO:0000256" key="3">
    <source>
        <dbReference type="ARBA" id="ARBA00022741"/>
    </source>
</evidence>
<dbReference type="InterPro" id="IPR000719">
    <property type="entry name" value="Prot_kinase_dom"/>
</dbReference>
<keyword evidence="1" id="KW-0723">Serine/threonine-protein kinase</keyword>
<evidence type="ECO:0000256" key="2">
    <source>
        <dbReference type="ARBA" id="ARBA00022679"/>
    </source>
</evidence>
<accession>A0AAW1YLL3</accession>
<keyword evidence="3 6" id="KW-0547">Nucleotide-binding</keyword>
<proteinExistence type="predicted"/>
<feature type="domain" description="Protein kinase" evidence="8">
    <location>
        <begin position="143"/>
        <end position="181"/>
    </location>
</feature>
<dbReference type="GO" id="GO:0005886">
    <property type="term" value="C:plasma membrane"/>
    <property type="evidence" value="ECO:0007669"/>
    <property type="project" value="TreeGrafter"/>
</dbReference>
<feature type="transmembrane region" description="Helical" evidence="7">
    <location>
        <begin position="80"/>
        <end position="102"/>
    </location>
</feature>
<keyword evidence="7" id="KW-0472">Membrane</keyword>
<dbReference type="AlphaFoldDB" id="A0AAW1YLL3"/>
<dbReference type="EMBL" id="JBEDUW010000001">
    <property type="protein sequence ID" value="KAK9949620.1"/>
    <property type="molecule type" value="Genomic_DNA"/>
</dbReference>
<dbReference type="Gene3D" id="3.30.200.20">
    <property type="entry name" value="Phosphorylase Kinase, domain 1"/>
    <property type="match status" value="1"/>
</dbReference>
<dbReference type="InterPro" id="IPR017441">
    <property type="entry name" value="Protein_kinase_ATP_BS"/>
</dbReference>
<dbReference type="Proteomes" id="UP001457282">
    <property type="component" value="Unassembled WGS sequence"/>
</dbReference>
<keyword evidence="10" id="KW-1185">Reference proteome</keyword>
<evidence type="ECO:0000313" key="9">
    <source>
        <dbReference type="EMBL" id="KAK9949620.1"/>
    </source>
</evidence>
<evidence type="ECO:0000256" key="7">
    <source>
        <dbReference type="SAM" id="Phobius"/>
    </source>
</evidence>
<evidence type="ECO:0000256" key="4">
    <source>
        <dbReference type="ARBA" id="ARBA00022777"/>
    </source>
</evidence>
<keyword evidence="2" id="KW-0808">Transferase</keyword>
<dbReference type="InterPro" id="IPR011009">
    <property type="entry name" value="Kinase-like_dom_sf"/>
</dbReference>
<keyword evidence="4" id="KW-0418">Kinase</keyword>
<feature type="binding site" evidence="6">
    <location>
        <position position="171"/>
    </location>
    <ligand>
        <name>ATP</name>
        <dbReference type="ChEBI" id="CHEBI:30616"/>
    </ligand>
</feature>
<dbReference type="PROSITE" id="PS00107">
    <property type="entry name" value="PROTEIN_KINASE_ATP"/>
    <property type="match status" value="1"/>
</dbReference>
<evidence type="ECO:0000313" key="10">
    <source>
        <dbReference type="Proteomes" id="UP001457282"/>
    </source>
</evidence>
<reference evidence="9 10" key="1">
    <citation type="journal article" date="2023" name="G3 (Bethesda)">
        <title>A chromosome-length genome assembly and annotation of blackberry (Rubus argutus, cv. 'Hillquist').</title>
        <authorList>
            <person name="Bruna T."/>
            <person name="Aryal R."/>
            <person name="Dudchenko O."/>
            <person name="Sargent D.J."/>
            <person name="Mead D."/>
            <person name="Buti M."/>
            <person name="Cavallini A."/>
            <person name="Hytonen T."/>
            <person name="Andres J."/>
            <person name="Pham M."/>
            <person name="Weisz D."/>
            <person name="Mascagni F."/>
            <person name="Usai G."/>
            <person name="Natali L."/>
            <person name="Bassil N."/>
            <person name="Fernandez G.E."/>
            <person name="Lomsadze A."/>
            <person name="Armour M."/>
            <person name="Olukolu B."/>
            <person name="Poorten T."/>
            <person name="Britton C."/>
            <person name="Davik J."/>
            <person name="Ashrafi H."/>
            <person name="Aiden E.L."/>
            <person name="Borodovsky M."/>
            <person name="Worthington M."/>
        </authorList>
    </citation>
    <scope>NUCLEOTIDE SEQUENCE [LARGE SCALE GENOMIC DNA]</scope>
    <source>
        <strain evidence="9">PI 553951</strain>
    </source>
</reference>
<dbReference type="SUPFAM" id="SSF56112">
    <property type="entry name" value="Protein kinase-like (PK-like)"/>
    <property type="match status" value="1"/>
</dbReference>
<gene>
    <name evidence="9" type="ORF">M0R45_005137</name>
</gene>
<dbReference type="PANTHER" id="PTHR27002:SF1073">
    <property type="entry name" value="CYSTEINE-RICH RECEPTOR-LIKE PROTEIN KINASE 29"/>
    <property type="match status" value="1"/>
</dbReference>
<comment type="caution">
    <text evidence="9">The sequence shown here is derived from an EMBL/GenBank/DDBJ whole genome shotgun (WGS) entry which is preliminary data.</text>
</comment>